<dbReference type="SUPFAM" id="SSF48403">
    <property type="entry name" value="Ankyrin repeat"/>
    <property type="match status" value="1"/>
</dbReference>
<dbReference type="Gene3D" id="1.25.40.20">
    <property type="entry name" value="Ankyrin repeat-containing domain"/>
    <property type="match status" value="1"/>
</dbReference>
<protein>
    <submittedName>
        <fullName evidence="3">Uncharacterized protein</fullName>
    </submittedName>
</protein>
<dbReference type="PANTHER" id="PTHR24189:SF50">
    <property type="entry name" value="ANKYRIN REPEAT AND SOCS BOX PROTEIN 2"/>
    <property type="match status" value="1"/>
</dbReference>
<dbReference type="OrthoDB" id="341259at2759"/>
<evidence type="ECO:0000256" key="1">
    <source>
        <dbReference type="ARBA" id="ARBA00022737"/>
    </source>
</evidence>
<dbReference type="InterPro" id="IPR050745">
    <property type="entry name" value="Multifunctional_regulatory"/>
</dbReference>
<gene>
    <name evidence="3" type="ORF">PVAR5_1887</name>
</gene>
<dbReference type="AlphaFoldDB" id="V5FAB3"/>
<proteinExistence type="predicted"/>
<reference evidence="4" key="1">
    <citation type="journal article" date="2014" name="Genome Announc.">
        <title>Draft genome sequence of the formaldehyde-resistant fungus Byssochlamys spectabilis No. 5 (anamorph Paecilomyces variotii No. 5) (NBRC109023).</title>
        <authorList>
            <person name="Oka T."/>
            <person name="Ekino K."/>
            <person name="Fukuda K."/>
            <person name="Nomura Y."/>
        </authorList>
    </citation>
    <scope>NUCLEOTIDE SEQUENCE [LARGE SCALE GENOMIC DNA]</scope>
    <source>
        <strain evidence="4">No. 5 / NBRC 109023</strain>
    </source>
</reference>
<dbReference type="SMART" id="SM00248">
    <property type="entry name" value="ANK"/>
    <property type="match status" value="3"/>
</dbReference>
<keyword evidence="4" id="KW-1185">Reference proteome</keyword>
<comment type="caution">
    <text evidence="3">The sequence shown here is derived from an EMBL/GenBank/DDBJ whole genome shotgun (WGS) entry which is preliminary data.</text>
</comment>
<accession>V5FAB3</accession>
<evidence type="ECO:0000256" key="2">
    <source>
        <dbReference type="ARBA" id="ARBA00023043"/>
    </source>
</evidence>
<dbReference type="Proteomes" id="UP000018001">
    <property type="component" value="Unassembled WGS sequence"/>
</dbReference>
<dbReference type="InterPro" id="IPR036770">
    <property type="entry name" value="Ankyrin_rpt-contain_sf"/>
</dbReference>
<dbReference type="HOGENOM" id="CLU_1421241_0_0_1"/>
<dbReference type="InterPro" id="IPR002110">
    <property type="entry name" value="Ankyrin_rpt"/>
</dbReference>
<dbReference type="EMBL" id="BAUL01000052">
    <property type="protein sequence ID" value="GAD93279.1"/>
    <property type="molecule type" value="Genomic_DNA"/>
</dbReference>
<name>V5FAB3_BYSSN</name>
<keyword evidence="2" id="KW-0040">ANK repeat</keyword>
<organism evidence="3 4">
    <name type="scientific">Byssochlamys spectabilis (strain No. 5 / NBRC 109023)</name>
    <name type="common">Paecilomyces variotii</name>
    <dbReference type="NCBI Taxonomy" id="1356009"/>
    <lineage>
        <taxon>Eukaryota</taxon>
        <taxon>Fungi</taxon>
        <taxon>Dikarya</taxon>
        <taxon>Ascomycota</taxon>
        <taxon>Pezizomycotina</taxon>
        <taxon>Eurotiomycetes</taxon>
        <taxon>Eurotiomycetidae</taxon>
        <taxon>Eurotiales</taxon>
        <taxon>Thermoascaceae</taxon>
        <taxon>Paecilomyces</taxon>
    </lineage>
</organism>
<sequence length="191" mass="20980">MEPRYNILKDAFEGLDTFATVKVLLDYGMSANPYIYTHTSLLDKAVQMGKCDVAELLLDHGAGLDCKRFQQVLVQAIKNDDPDMISLLIKHGASMENTNAFDLALVNRRIASARKLLELGADINGMSAVRHHRKGGTSKVKAGTPLHRVIGAAIWKPGATCSRKEMVRFLLENGANTDIVYGRHTVQACTI</sequence>
<evidence type="ECO:0000313" key="4">
    <source>
        <dbReference type="Proteomes" id="UP000018001"/>
    </source>
</evidence>
<dbReference type="PANTHER" id="PTHR24189">
    <property type="entry name" value="MYOTROPHIN"/>
    <property type="match status" value="1"/>
</dbReference>
<keyword evidence="1" id="KW-0677">Repeat</keyword>
<dbReference type="InParanoid" id="V5FAB3"/>
<evidence type="ECO:0000313" key="3">
    <source>
        <dbReference type="EMBL" id="GAD93279.1"/>
    </source>
</evidence>